<evidence type="ECO:0000313" key="5">
    <source>
        <dbReference type="Proteomes" id="UP000092154"/>
    </source>
</evidence>
<feature type="region of interest" description="Disordered" evidence="2">
    <location>
        <begin position="711"/>
        <end position="731"/>
    </location>
</feature>
<name>A0A1B7MZF3_9AGAM</name>
<dbReference type="PANTHER" id="PTHR13454">
    <property type="entry name" value="PROTEIN MCM10 HOMOLOG"/>
    <property type="match status" value="1"/>
</dbReference>
<dbReference type="Proteomes" id="UP000092154">
    <property type="component" value="Unassembled WGS sequence"/>
</dbReference>
<dbReference type="OrthoDB" id="202825at2759"/>
<feature type="region of interest" description="Disordered" evidence="2">
    <location>
        <begin position="272"/>
        <end position="321"/>
    </location>
</feature>
<dbReference type="GO" id="GO:0043596">
    <property type="term" value="C:nuclear replication fork"/>
    <property type="evidence" value="ECO:0007669"/>
    <property type="project" value="TreeGrafter"/>
</dbReference>
<dbReference type="GO" id="GO:0003697">
    <property type="term" value="F:single-stranded DNA binding"/>
    <property type="evidence" value="ECO:0007669"/>
    <property type="project" value="InterPro"/>
</dbReference>
<feature type="compositionally biased region" description="Polar residues" evidence="2">
    <location>
        <begin position="69"/>
        <end position="82"/>
    </location>
</feature>
<organism evidence="4 5">
    <name type="scientific">Rhizopogon vinicolor AM-OR11-026</name>
    <dbReference type="NCBI Taxonomy" id="1314800"/>
    <lineage>
        <taxon>Eukaryota</taxon>
        <taxon>Fungi</taxon>
        <taxon>Dikarya</taxon>
        <taxon>Basidiomycota</taxon>
        <taxon>Agaricomycotina</taxon>
        <taxon>Agaricomycetes</taxon>
        <taxon>Agaricomycetidae</taxon>
        <taxon>Boletales</taxon>
        <taxon>Suillineae</taxon>
        <taxon>Rhizopogonaceae</taxon>
        <taxon>Rhizopogon</taxon>
    </lineage>
</organism>
<evidence type="ECO:0000256" key="1">
    <source>
        <dbReference type="ARBA" id="ARBA00009679"/>
    </source>
</evidence>
<feature type="compositionally biased region" description="Basic and acidic residues" evidence="2">
    <location>
        <begin position="283"/>
        <end position="301"/>
    </location>
</feature>
<accession>A0A1B7MZF3</accession>
<dbReference type="Gene3D" id="2.40.50.140">
    <property type="entry name" value="Nucleic acid-binding proteins"/>
    <property type="match status" value="1"/>
</dbReference>
<evidence type="ECO:0000313" key="4">
    <source>
        <dbReference type="EMBL" id="OAX37941.1"/>
    </source>
</evidence>
<feature type="region of interest" description="Disordered" evidence="2">
    <location>
        <begin position="479"/>
        <end position="505"/>
    </location>
</feature>
<dbReference type="EMBL" id="KV448322">
    <property type="protein sequence ID" value="OAX37941.1"/>
    <property type="molecule type" value="Genomic_DNA"/>
</dbReference>
<feature type="compositionally biased region" description="Low complexity" evidence="2">
    <location>
        <begin position="485"/>
        <end position="495"/>
    </location>
</feature>
<keyword evidence="5" id="KW-1185">Reference proteome</keyword>
<feature type="compositionally biased region" description="Polar residues" evidence="2">
    <location>
        <begin position="114"/>
        <end position="123"/>
    </location>
</feature>
<comment type="similarity">
    <text evidence="1">Belongs to the MCM10 family.</text>
</comment>
<reference evidence="4 5" key="1">
    <citation type="submission" date="2016-06" db="EMBL/GenBank/DDBJ databases">
        <title>Comparative genomics of the ectomycorrhizal sister species Rhizopogon vinicolor and Rhizopogon vesiculosus (Basidiomycota: Boletales) reveals a divergence of the mating type B locus.</title>
        <authorList>
            <consortium name="DOE Joint Genome Institute"/>
            <person name="Mujic A.B."/>
            <person name="Kuo A."/>
            <person name="Tritt A."/>
            <person name="Lipzen A."/>
            <person name="Chen C."/>
            <person name="Johnson J."/>
            <person name="Sharma A."/>
            <person name="Barry K."/>
            <person name="Grigoriev I.V."/>
            <person name="Spatafora J.W."/>
        </authorList>
    </citation>
    <scope>NUCLEOTIDE SEQUENCE [LARGE SCALE GENOMIC DNA]</scope>
    <source>
        <strain evidence="4 5">AM-OR11-026</strain>
    </source>
</reference>
<feature type="region of interest" description="Disordered" evidence="2">
    <location>
        <begin position="594"/>
        <end position="631"/>
    </location>
</feature>
<dbReference type="Pfam" id="PF09329">
    <property type="entry name" value="zf-primase"/>
    <property type="match status" value="1"/>
</dbReference>
<dbReference type="AlphaFoldDB" id="A0A1B7MZF3"/>
<feature type="domain" description="Zinc finger Mcm10/DnaG-type" evidence="3">
    <location>
        <begin position="436"/>
        <end position="481"/>
    </location>
</feature>
<dbReference type="InterPro" id="IPR040184">
    <property type="entry name" value="Mcm10"/>
</dbReference>
<protein>
    <recommendedName>
        <fullName evidence="3">Zinc finger Mcm10/DnaG-type domain-containing protein</fullName>
    </recommendedName>
</protein>
<dbReference type="GO" id="GO:0003688">
    <property type="term" value="F:DNA replication origin binding"/>
    <property type="evidence" value="ECO:0007669"/>
    <property type="project" value="TreeGrafter"/>
</dbReference>
<feature type="region of interest" description="Disordered" evidence="2">
    <location>
        <begin position="26"/>
        <end position="172"/>
    </location>
</feature>
<proteinExistence type="inferred from homology"/>
<dbReference type="InterPro" id="IPR015408">
    <property type="entry name" value="Znf_Mcm10/DnaG"/>
</dbReference>
<gene>
    <name evidence="4" type="ORF">K503DRAFT_866527</name>
</gene>
<dbReference type="STRING" id="1314800.A0A1B7MZF3"/>
<evidence type="ECO:0000256" key="2">
    <source>
        <dbReference type="SAM" id="MobiDB-lite"/>
    </source>
</evidence>
<dbReference type="InParanoid" id="A0A1B7MZF3"/>
<dbReference type="PANTHER" id="PTHR13454:SF11">
    <property type="entry name" value="PROTEIN MCM10 HOMOLOG"/>
    <property type="match status" value="1"/>
</dbReference>
<dbReference type="InterPro" id="IPR012340">
    <property type="entry name" value="NA-bd_OB-fold"/>
</dbReference>
<dbReference type="GO" id="GO:0006270">
    <property type="term" value="P:DNA replication initiation"/>
    <property type="evidence" value="ECO:0007669"/>
    <property type="project" value="InterPro"/>
</dbReference>
<sequence>MESSTHRTEEEIQQQLEIRRQIKRLEAQLTPLPDGNNVVEPPKRKQPTETMLAPATPSPKKKRKVNHAGQRSSFGGTTTTSAPILASAARTMTTRPAGKVPISAKQYHKPPPSNLLSKLSTLSGGPPKHEQVKSVQRSHSLLARSKPEPSLAPSPGVDEAPPITPQPVSDIVPNRDDRLAIVEQLEVGPIDHKPPPDDPHFERLEPNSGIRLSSRSLSHDDLQEYLRGRYYLSPSTFYSCIRLLPNQSGYDVPVEGDWITIAVVAERGPVKTTRAPVDAAPGDDGRATDGERGSNRNDRKPGKGSSHQDPQKPKASKPHGKKYVNMKLIDFGARSRPSSAGAASIRGDAFLTLLLFEADSFDRVTNDDGNVKKIYTGGSKGAFEAMSKLKEGDVLALLNPKVLKPFQRNNKNGKPHPTDNILAVTPESAESIAIIGRAQDLGMCKVLKRDGKICGSWTDKRVSDVCDWHLTNAVQRQRAGRAEFSAGTSGMTSSSSKKRKLEYDPQRQWGLQPSVASGSRGGDATYVVSGHVVSGSNRDASSLFVAETMGREGQARAKRKLVQDADRELKGLLERDKEGMRAVAKAREIGAMTAKRASGAAKYKPSAKGKQKARDTDDVSESDDTKTSAAPQTMAYSADIIKKLGFDPAAKTGQKRTAQSVVQEKIAALAAVHGSRKEINLGPRPGPRIRSGVTVPTFMLEHEQDDDYCGEEVDNSGDGDECDEGLIDLDD</sequence>
<evidence type="ECO:0000259" key="3">
    <source>
        <dbReference type="Pfam" id="PF09329"/>
    </source>
</evidence>